<dbReference type="Proteomes" id="UP000356253">
    <property type="component" value="Unassembled WGS sequence"/>
</dbReference>
<gene>
    <name evidence="1" type="ORF">FVB9532_00380</name>
</gene>
<reference evidence="1" key="1">
    <citation type="submission" date="2019-09" db="EMBL/GenBank/DDBJ databases">
        <authorList>
            <person name="Rodrigo-Torres L."/>
            <person name="Arahal R. D."/>
            <person name="Lucena T."/>
        </authorList>
    </citation>
    <scope>NUCLEOTIDE SEQUENCE</scope>
    <source>
        <strain evidence="1">ISS653</strain>
    </source>
</reference>
<proteinExistence type="predicted"/>
<sequence>MKKLLFLLAITPLFLIAQPEYRTIQSQILNQKREIKIQFPRNYNNNKQKSYPVIYVLDGDYLFEPVAGNADYFGYWGDMPEAIVVGVNQLGSREEDTYYDQSNYFPADGGADFFEFLGMELMPLVDEEFRTANFSILVGHDLSANFINYYLFKENPLFKGYINLSPDYAPEMEERVFDALEYSKKKIWYYLATGTEDVSFLRKGVLAMNEKLSQLTNKLVHYDFDDFEGDNHYSLVAKAIPNALENMFTLYRPITQYDYENILADEEITNYYEYLTKKYEEIESQYGLSLPIRTNDILAVSNAIIEEEKWEQLKDLAKLASDEHPDSMLGYYLLGYHYEAIGKPKRALKEYQAGYVAEPVAFINKELMMNKIDQIKADFGD</sequence>
<evidence type="ECO:0000313" key="1">
    <source>
        <dbReference type="EMBL" id="VVU99128.1"/>
    </source>
</evidence>
<dbReference type="EMBL" id="CABVMM010000001">
    <property type="protein sequence ID" value="VVU99128.1"/>
    <property type="molecule type" value="Genomic_DNA"/>
</dbReference>
<protein>
    <submittedName>
        <fullName evidence="1">Uncharacterized protein</fullName>
    </submittedName>
</protein>
<organism evidence="1 2">
    <name type="scientific">Mesonia oceanica</name>
    <dbReference type="NCBI Taxonomy" id="2687242"/>
    <lineage>
        <taxon>Bacteria</taxon>
        <taxon>Pseudomonadati</taxon>
        <taxon>Bacteroidota</taxon>
        <taxon>Flavobacteriia</taxon>
        <taxon>Flavobacteriales</taxon>
        <taxon>Flavobacteriaceae</taxon>
        <taxon>Mesonia</taxon>
    </lineage>
</organism>
<evidence type="ECO:0000313" key="2">
    <source>
        <dbReference type="Proteomes" id="UP000356253"/>
    </source>
</evidence>
<accession>A0AC61Y3S1</accession>
<keyword evidence="2" id="KW-1185">Reference proteome</keyword>
<comment type="caution">
    <text evidence="1">The sequence shown here is derived from an EMBL/GenBank/DDBJ whole genome shotgun (WGS) entry which is preliminary data.</text>
</comment>
<name>A0AC61Y3S1_9FLAO</name>